<dbReference type="InterPro" id="IPR000086">
    <property type="entry name" value="NUDIX_hydrolase_dom"/>
</dbReference>
<keyword evidence="12" id="KW-1185">Reference proteome</keyword>
<comment type="catalytic activity">
    <reaction evidence="9">
        <text>a 5'-end NAD(+)-phospho-ribonucleoside in mRNA + H2O = a 5'-end phospho-adenosine-phospho-ribonucleoside in mRNA + beta-nicotinamide D-ribonucleotide + 2 H(+)</text>
        <dbReference type="Rhea" id="RHEA:60876"/>
        <dbReference type="Rhea" id="RHEA-COMP:15698"/>
        <dbReference type="Rhea" id="RHEA-COMP:15719"/>
        <dbReference type="ChEBI" id="CHEBI:14649"/>
        <dbReference type="ChEBI" id="CHEBI:15377"/>
        <dbReference type="ChEBI" id="CHEBI:15378"/>
        <dbReference type="ChEBI" id="CHEBI:144029"/>
        <dbReference type="ChEBI" id="CHEBI:144051"/>
    </reaction>
    <physiologicalReaction direction="left-to-right" evidence="9">
        <dbReference type="Rhea" id="RHEA:60877"/>
    </physiologicalReaction>
</comment>
<dbReference type="OrthoDB" id="10249612at2759"/>
<dbReference type="Pfam" id="PF09297">
    <property type="entry name" value="Zn_ribbon_NUD"/>
    <property type="match status" value="1"/>
</dbReference>
<dbReference type="Pfam" id="PF00293">
    <property type="entry name" value="NUDIX"/>
    <property type="match status" value="1"/>
</dbReference>
<accession>A0A6P5FVX6</accession>
<feature type="compositionally biased region" description="Basic and acidic residues" evidence="10">
    <location>
        <begin position="400"/>
        <end position="409"/>
    </location>
</feature>
<comment type="cofactor">
    <cofactor evidence="2">
        <name>Zn(2+)</name>
        <dbReference type="ChEBI" id="CHEBI:29105"/>
    </cofactor>
</comment>
<keyword evidence="6 13" id="KW-0378">Hydrolase</keyword>
<feature type="compositionally biased region" description="Basic and acidic residues" evidence="10">
    <location>
        <begin position="442"/>
        <end position="454"/>
    </location>
</feature>
<dbReference type="InterPro" id="IPR015375">
    <property type="entry name" value="NADH_PPase-like_N"/>
</dbReference>
<dbReference type="PROSITE" id="PS00893">
    <property type="entry name" value="NUDIX_BOX"/>
    <property type="match status" value="1"/>
</dbReference>
<dbReference type="EC" id="3.6.1.22" evidence="4"/>
<dbReference type="InterPro" id="IPR020476">
    <property type="entry name" value="Nudix_hydrolase"/>
</dbReference>
<organism evidence="12 13">
    <name type="scientific">Ananas comosus</name>
    <name type="common">Pineapple</name>
    <name type="synonym">Ananas ananas</name>
    <dbReference type="NCBI Taxonomy" id="4615"/>
    <lineage>
        <taxon>Eukaryota</taxon>
        <taxon>Viridiplantae</taxon>
        <taxon>Streptophyta</taxon>
        <taxon>Embryophyta</taxon>
        <taxon>Tracheophyta</taxon>
        <taxon>Spermatophyta</taxon>
        <taxon>Magnoliopsida</taxon>
        <taxon>Liliopsida</taxon>
        <taxon>Poales</taxon>
        <taxon>Bromeliaceae</taxon>
        <taxon>Bromelioideae</taxon>
        <taxon>Ananas</taxon>
    </lineage>
</organism>
<reference evidence="12" key="1">
    <citation type="journal article" date="2015" name="Nat. Genet.">
        <title>The pineapple genome and the evolution of CAM photosynthesis.</title>
        <authorList>
            <person name="Ming R."/>
            <person name="VanBuren R."/>
            <person name="Wai C.M."/>
            <person name="Tang H."/>
            <person name="Schatz M.C."/>
            <person name="Bowers J.E."/>
            <person name="Lyons E."/>
            <person name="Wang M.L."/>
            <person name="Chen J."/>
            <person name="Biggers E."/>
            <person name="Zhang J."/>
            <person name="Huang L."/>
            <person name="Zhang L."/>
            <person name="Miao W."/>
            <person name="Zhang J."/>
            <person name="Ye Z."/>
            <person name="Miao C."/>
            <person name="Lin Z."/>
            <person name="Wang H."/>
            <person name="Zhou H."/>
            <person name="Yim W.C."/>
            <person name="Priest H.D."/>
            <person name="Zheng C."/>
            <person name="Woodhouse M."/>
            <person name="Edger P.P."/>
            <person name="Guyot R."/>
            <person name="Guo H.B."/>
            <person name="Guo H."/>
            <person name="Zheng G."/>
            <person name="Singh R."/>
            <person name="Sharma A."/>
            <person name="Min X."/>
            <person name="Zheng Y."/>
            <person name="Lee H."/>
            <person name="Gurtowski J."/>
            <person name="Sedlazeck F.J."/>
            <person name="Harkess A."/>
            <person name="McKain M.R."/>
            <person name="Liao Z."/>
            <person name="Fang J."/>
            <person name="Liu J."/>
            <person name="Zhang X."/>
            <person name="Zhang Q."/>
            <person name="Hu W."/>
            <person name="Qin Y."/>
            <person name="Wang K."/>
            <person name="Chen L.Y."/>
            <person name="Shirley N."/>
            <person name="Lin Y.R."/>
            <person name="Liu L.Y."/>
            <person name="Hernandez A.G."/>
            <person name="Wright C.L."/>
            <person name="Bulone V."/>
            <person name="Tuskan G.A."/>
            <person name="Heath K."/>
            <person name="Zee F."/>
            <person name="Moore P.H."/>
            <person name="Sunkar R."/>
            <person name="Leebens-Mack J.H."/>
            <person name="Mockler T."/>
            <person name="Bennetzen J.L."/>
            <person name="Freeling M."/>
            <person name="Sankoff D."/>
            <person name="Paterson A.H."/>
            <person name="Zhu X."/>
            <person name="Yang X."/>
            <person name="Smith J.A."/>
            <person name="Cushman J.C."/>
            <person name="Paull R.E."/>
            <person name="Yu Q."/>
        </authorList>
    </citation>
    <scope>NUCLEOTIDE SEQUENCE [LARGE SCALE GENOMIC DNA]</scope>
    <source>
        <strain evidence="12">cv. F153</strain>
    </source>
</reference>
<feature type="compositionally biased region" description="Polar residues" evidence="10">
    <location>
        <begin position="414"/>
        <end position="425"/>
    </location>
</feature>
<reference evidence="13" key="2">
    <citation type="submission" date="2025-08" db="UniProtKB">
        <authorList>
            <consortium name="RefSeq"/>
        </authorList>
    </citation>
    <scope>IDENTIFICATION</scope>
    <source>
        <tissue evidence="13">Leaf</tissue>
    </source>
</reference>
<dbReference type="FunFam" id="3.90.79.10:FF:000040">
    <property type="entry name" value="Nudix hydrolase 19, chloroplastic"/>
    <property type="match status" value="1"/>
</dbReference>
<evidence type="ECO:0000256" key="4">
    <source>
        <dbReference type="ARBA" id="ARBA00012381"/>
    </source>
</evidence>
<dbReference type="Proteomes" id="UP000515123">
    <property type="component" value="Linkage group 12"/>
</dbReference>
<dbReference type="GO" id="GO:0046872">
    <property type="term" value="F:metal ion binding"/>
    <property type="evidence" value="ECO:0007669"/>
    <property type="project" value="UniProtKB-KW"/>
</dbReference>
<evidence type="ECO:0000256" key="1">
    <source>
        <dbReference type="ARBA" id="ARBA00001946"/>
    </source>
</evidence>
<dbReference type="PANTHER" id="PTHR42904:SF6">
    <property type="entry name" value="NAD-CAPPED RNA HYDROLASE NUDT12"/>
    <property type="match status" value="1"/>
</dbReference>
<gene>
    <name evidence="13" type="primary">LOC109718583</name>
</gene>
<name>A0A6P5FVX6_ANACO</name>
<dbReference type="Gene3D" id="3.90.79.20">
    <property type="match status" value="1"/>
</dbReference>
<dbReference type="PRINTS" id="PR00502">
    <property type="entry name" value="NUDIXFAMILY"/>
</dbReference>
<evidence type="ECO:0000259" key="11">
    <source>
        <dbReference type="PROSITE" id="PS51462"/>
    </source>
</evidence>
<dbReference type="InterPro" id="IPR050241">
    <property type="entry name" value="NAD-cap_RNA_hydrolase_NudC"/>
</dbReference>
<dbReference type="GO" id="GO:0006742">
    <property type="term" value="P:NADP+ catabolic process"/>
    <property type="evidence" value="ECO:0007669"/>
    <property type="project" value="TreeGrafter"/>
</dbReference>
<sequence>MSIHLHAHAFAGNPLKTLHAKPDGGGGDGGAALDALRSLLVAGEECEAPSPGLNLKVLPFRKGRPLARSVDSAPDSAPKWHLGWVSPSEFKGFSADSFVYLGSGSGSGSGEEEDAVYWAIDVSESRGVELGGERDGLCFVELRTLMVATDWADIGTMGELAIAGHARALLEWHRISRFCGNCGSRTVPIGAGRRKQCTDETCKKRVYPRVDPVVIMLVIDKANDRALLSRQSRFVPRMWSCLAGFIEPGESLEEAVRRETWEETGIEVGEVVYHSSQPWPVGPNSMPCQLMVGFFAYATSFEIRVDKEELEDAEWHSREDVKKALTFAEYEKAQRTAAFKVNQMCKGVEKGQNFPSSDFNVESGELAQMFIPGPFAIAHHLISTWVHEGDPGYHEILPKKRERERERDMAGLQRSAQTFRRSGSSGLVWDEKFLSGDPNQSNEKEDGEKEKPEFRELRHSRSVGSIAMLDRSREDGAKTACPAARERGGGKKDGKQPAAFRTADIPPAVDPPSPKVSGCILCSIFRKPSNEKPSKPRKH</sequence>
<dbReference type="RefSeq" id="XP_020100466.1">
    <property type="nucleotide sequence ID" value="XM_020244877.1"/>
</dbReference>
<dbReference type="Pfam" id="PF15697">
    <property type="entry name" value="DUF4666"/>
    <property type="match status" value="1"/>
</dbReference>
<keyword evidence="5" id="KW-0479">Metal-binding</keyword>
<evidence type="ECO:0000256" key="9">
    <source>
        <dbReference type="ARBA" id="ARBA00023679"/>
    </source>
</evidence>
<dbReference type="InterPro" id="IPR015376">
    <property type="entry name" value="Znr_NADH_PPase"/>
</dbReference>
<evidence type="ECO:0000256" key="7">
    <source>
        <dbReference type="ARBA" id="ARBA00022842"/>
    </source>
</evidence>
<keyword evidence="8" id="KW-0520">NAD</keyword>
<evidence type="ECO:0000313" key="13">
    <source>
        <dbReference type="RefSeq" id="XP_020100466.1"/>
    </source>
</evidence>
<keyword evidence="7" id="KW-0460">Magnesium</keyword>
<dbReference type="PROSITE" id="PS51462">
    <property type="entry name" value="NUDIX"/>
    <property type="match status" value="1"/>
</dbReference>
<evidence type="ECO:0000256" key="3">
    <source>
        <dbReference type="ARBA" id="ARBA00009595"/>
    </source>
</evidence>
<evidence type="ECO:0000313" key="12">
    <source>
        <dbReference type="Proteomes" id="UP000515123"/>
    </source>
</evidence>
<dbReference type="GeneID" id="109718583"/>
<dbReference type="InterPro" id="IPR049734">
    <property type="entry name" value="NudC-like_C"/>
</dbReference>
<dbReference type="AlphaFoldDB" id="A0A6P5FVX6"/>
<evidence type="ECO:0000256" key="2">
    <source>
        <dbReference type="ARBA" id="ARBA00001947"/>
    </source>
</evidence>
<dbReference type="NCBIfam" id="NF001299">
    <property type="entry name" value="PRK00241.1"/>
    <property type="match status" value="1"/>
</dbReference>
<dbReference type="SUPFAM" id="SSF55811">
    <property type="entry name" value="Nudix"/>
    <property type="match status" value="1"/>
</dbReference>
<evidence type="ECO:0000256" key="8">
    <source>
        <dbReference type="ARBA" id="ARBA00023027"/>
    </source>
</evidence>
<protein>
    <recommendedName>
        <fullName evidence="4">NAD(+) diphosphatase</fullName>
        <ecNumber evidence="4">3.6.1.22</ecNumber>
    </recommendedName>
</protein>
<feature type="region of interest" description="Disordered" evidence="10">
    <location>
        <begin position="400"/>
        <end position="454"/>
    </location>
</feature>
<dbReference type="GO" id="GO:0005829">
    <property type="term" value="C:cytosol"/>
    <property type="evidence" value="ECO:0007669"/>
    <property type="project" value="TreeGrafter"/>
</dbReference>
<dbReference type="GO" id="GO:0005777">
    <property type="term" value="C:peroxisome"/>
    <property type="evidence" value="ECO:0007669"/>
    <property type="project" value="TreeGrafter"/>
</dbReference>
<feature type="compositionally biased region" description="Basic and acidic residues" evidence="10">
    <location>
        <begin position="484"/>
        <end position="495"/>
    </location>
</feature>
<evidence type="ECO:0000256" key="6">
    <source>
        <dbReference type="ARBA" id="ARBA00022801"/>
    </source>
</evidence>
<dbReference type="Pfam" id="PF09296">
    <property type="entry name" value="NUDIX-like"/>
    <property type="match status" value="1"/>
</dbReference>
<dbReference type="InterPro" id="IPR020084">
    <property type="entry name" value="NUDIX_hydrolase_CS"/>
</dbReference>
<comment type="similarity">
    <text evidence="3">Belongs to the Nudix hydrolase family. NudC subfamily.</text>
</comment>
<dbReference type="PANTHER" id="PTHR42904">
    <property type="entry name" value="NUDIX HYDROLASE, NUDC SUBFAMILY"/>
    <property type="match status" value="1"/>
</dbReference>
<proteinExistence type="inferred from homology"/>
<feature type="region of interest" description="Disordered" evidence="10">
    <location>
        <begin position="473"/>
        <end position="514"/>
    </location>
</feature>
<evidence type="ECO:0000256" key="10">
    <source>
        <dbReference type="SAM" id="MobiDB-lite"/>
    </source>
</evidence>
<feature type="domain" description="Nudix hydrolase" evidence="11">
    <location>
        <begin position="208"/>
        <end position="338"/>
    </location>
</feature>
<dbReference type="GO" id="GO:0019677">
    <property type="term" value="P:NAD+ catabolic process"/>
    <property type="evidence" value="ECO:0007669"/>
    <property type="project" value="TreeGrafter"/>
</dbReference>
<dbReference type="InterPro" id="IPR031421">
    <property type="entry name" value="DUF4666"/>
</dbReference>
<comment type="cofactor">
    <cofactor evidence="1">
        <name>Mg(2+)</name>
        <dbReference type="ChEBI" id="CHEBI:18420"/>
    </cofactor>
</comment>
<evidence type="ECO:0000256" key="5">
    <source>
        <dbReference type="ARBA" id="ARBA00022723"/>
    </source>
</evidence>
<dbReference type="CDD" id="cd03429">
    <property type="entry name" value="NUDIX_NADH_pyrophosphatase_Nudt13"/>
    <property type="match status" value="1"/>
</dbReference>
<dbReference type="InterPro" id="IPR015797">
    <property type="entry name" value="NUDIX_hydrolase-like_dom_sf"/>
</dbReference>
<dbReference type="Gene3D" id="3.90.79.10">
    <property type="entry name" value="Nucleoside Triphosphate Pyrophosphohydrolase"/>
    <property type="match status" value="1"/>
</dbReference>
<dbReference type="GO" id="GO:0035529">
    <property type="term" value="F:NADH pyrophosphatase activity"/>
    <property type="evidence" value="ECO:0007669"/>
    <property type="project" value="TreeGrafter"/>
</dbReference>